<evidence type="ECO:0000256" key="6">
    <source>
        <dbReference type="SAM" id="MobiDB-lite"/>
    </source>
</evidence>
<evidence type="ECO:0000313" key="9">
    <source>
        <dbReference type="EMBL" id="QPN36965.1"/>
    </source>
</evidence>
<dbReference type="GO" id="GO:0003724">
    <property type="term" value="F:RNA helicase activity"/>
    <property type="evidence" value="ECO:0007669"/>
    <property type="project" value="UniProtKB-EC"/>
</dbReference>
<feature type="region of interest" description="Disordered" evidence="6">
    <location>
        <begin position="307"/>
        <end position="402"/>
    </location>
</feature>
<proteinExistence type="predicted"/>
<evidence type="ECO:0000256" key="5">
    <source>
        <dbReference type="ARBA" id="ARBA00047984"/>
    </source>
</evidence>
<accession>A0A7T1GW26</accession>
<evidence type="ECO:0000256" key="2">
    <source>
        <dbReference type="ARBA" id="ARBA00022695"/>
    </source>
</evidence>
<dbReference type="GO" id="GO:0003723">
    <property type="term" value="F:RNA binding"/>
    <property type="evidence" value="ECO:0007669"/>
    <property type="project" value="InterPro"/>
</dbReference>
<feature type="compositionally biased region" description="Basic and acidic residues" evidence="6">
    <location>
        <begin position="365"/>
        <end position="383"/>
    </location>
</feature>
<keyword evidence="2" id="KW-0548">Nucleotidyltransferase</keyword>
<evidence type="ECO:0000259" key="7">
    <source>
        <dbReference type="PROSITE" id="PS50507"/>
    </source>
</evidence>
<dbReference type="Gene3D" id="3.40.50.300">
    <property type="entry name" value="P-loop containing nucleotide triphosphate hydrolases"/>
    <property type="match status" value="2"/>
</dbReference>
<dbReference type="InterPro" id="IPR000176">
    <property type="entry name" value="mRNA_MeTrfase-like"/>
</dbReference>
<dbReference type="Pfam" id="PF01358">
    <property type="entry name" value="PARP_regulatory"/>
    <property type="match status" value="1"/>
</dbReference>
<dbReference type="InterPro" id="IPR001788">
    <property type="entry name" value="RNA-dep_RNA_pol_alsuvir"/>
</dbReference>
<name>A0A7T1GW26_9VIRU</name>
<feature type="domain" description="RdRp catalytic" evidence="7">
    <location>
        <begin position="1668"/>
        <end position="1780"/>
    </location>
</feature>
<protein>
    <submittedName>
        <fullName evidence="9">Polyprotein</fullName>
    </submittedName>
</protein>
<dbReference type="SUPFAM" id="SSF53335">
    <property type="entry name" value="S-adenosyl-L-methionine-dependent methyltransferases"/>
    <property type="match status" value="1"/>
</dbReference>
<dbReference type="EMBL" id="MT757507">
    <property type="protein sequence ID" value="QPN36965.1"/>
    <property type="molecule type" value="Genomic_RNA"/>
</dbReference>
<feature type="compositionally biased region" description="Polar residues" evidence="6">
    <location>
        <begin position="355"/>
        <end position="364"/>
    </location>
</feature>
<dbReference type="GO" id="GO:0006351">
    <property type="term" value="P:DNA-templated transcription"/>
    <property type="evidence" value="ECO:0007669"/>
    <property type="project" value="InterPro"/>
</dbReference>
<dbReference type="GO" id="GO:0003968">
    <property type="term" value="F:RNA-directed RNA polymerase activity"/>
    <property type="evidence" value="ECO:0007669"/>
    <property type="project" value="InterPro"/>
</dbReference>
<keyword evidence="1" id="KW-0808">Transferase</keyword>
<dbReference type="PROSITE" id="PS51657">
    <property type="entry name" value="PSRV_HELICASE"/>
    <property type="match status" value="1"/>
</dbReference>
<organism evidence="9">
    <name type="scientific">Ganwon-do negev-like virus 1</name>
    <dbReference type="NCBI Taxonomy" id="2789888"/>
    <lineage>
        <taxon>Viruses</taxon>
        <taxon>Riboviria</taxon>
        <taxon>Negevirus</taxon>
    </lineage>
</organism>
<dbReference type="Gene3D" id="3.90.70.80">
    <property type="match status" value="1"/>
</dbReference>
<dbReference type="GO" id="GO:0005524">
    <property type="term" value="F:ATP binding"/>
    <property type="evidence" value="ECO:0007669"/>
    <property type="project" value="UniProtKB-KW"/>
</dbReference>
<dbReference type="SUPFAM" id="SSF52540">
    <property type="entry name" value="P-loop containing nucleoside triphosphate hydrolases"/>
    <property type="match status" value="1"/>
</dbReference>
<evidence type="ECO:0000256" key="3">
    <source>
        <dbReference type="ARBA" id="ARBA00022840"/>
    </source>
</evidence>
<reference evidence="9" key="1">
    <citation type="submission" date="2020-07" db="EMBL/GenBank/DDBJ databases">
        <authorList>
            <person name="Guo L."/>
            <person name="Lu X."/>
            <person name="Guo D."/>
        </authorList>
    </citation>
    <scope>NUCLEOTIDE SEQUENCE</scope>
    <source>
        <strain evidence="9">KRlp-1</strain>
    </source>
</reference>
<keyword evidence="3" id="KW-0067">ATP-binding</keyword>
<dbReference type="Pfam" id="PF00978">
    <property type="entry name" value="RdRP_2"/>
    <property type="match status" value="1"/>
</dbReference>
<feature type="compositionally biased region" description="Pro residues" evidence="6">
    <location>
        <begin position="40"/>
        <end position="53"/>
    </location>
</feature>
<dbReference type="InterPro" id="IPR043502">
    <property type="entry name" value="DNA/RNA_pol_sf"/>
</dbReference>
<evidence type="ECO:0000259" key="8">
    <source>
        <dbReference type="PROSITE" id="PS51657"/>
    </source>
</evidence>
<feature type="compositionally biased region" description="Basic and acidic residues" evidence="6">
    <location>
        <begin position="343"/>
        <end position="354"/>
    </location>
</feature>
<feature type="compositionally biased region" description="Polar residues" evidence="6">
    <location>
        <begin position="333"/>
        <end position="342"/>
    </location>
</feature>
<keyword evidence="4" id="KW-0693">Viral RNA replication</keyword>
<dbReference type="InterPro" id="IPR029063">
    <property type="entry name" value="SAM-dependent_MTases_sf"/>
</dbReference>
<keyword evidence="3" id="KW-0547">Nucleotide-binding</keyword>
<feature type="region of interest" description="Disordered" evidence="6">
    <location>
        <begin position="30"/>
        <end position="79"/>
    </location>
</feature>
<sequence>MEVQSEFSHKRLKKNLEIMAKDVLYSEDMKAMNSHLPTTPVLPPKPPKTPPPKPPRKDPPNSEPPKQEPSKAVVWDDQPDTPGDGQKKLFYALMGFLDHFSIHREDNAVIYYVGSAPGNNIAKVIDTIAKPSLQWVLIDPRKHCEELVTKANVTIINEKYLGGQLLVGQRTNYLFWDVRSDSPQKNPQCIFDDTKLFQQCLQNNHFTGYSFKYRVPFYFTEDVIELPRGTALIQPYTSRFSTELRIMNSVAEFEKIDLKKAQEYSDMMHEFNEGKTAEWDDDYADALYQRWIDNGLIRLCETELPPPIEEQISGTEYSNIERSNTSTEEEQINETQSVISLHQSEDDNKNEHNGSEQTENSTLLQEERFASNEVEESIKEEVLSLRSSTTETSSDKLDQSTDSTQNALAEFYDKKIIESCGDESLASKYGNISITSLKLLGAKNIIENPGGGDCLFYALAGTDDYETVRKLRMFIKSSDISEKTLSQYGVDKNNVTEEVAACGVWAGAAAAAAFSILYNCEVICYNQDGILQYRYGESNPKKTNVIKLLLVFDFHYMRMNTKCAITGAGYYVDNPLLYRHDHIIIPPVDLERIAKFLNDSIIYEGGGIVVKLVDTITRVFWETQKLFRVFNGKYDDAQVFPLLNHCMNPQCTQQEDLTMHLSNLSALGVNAAVFAVNVVLFDADIMERYIRDFGFDYKVVVVPKISSPELQIILLTRHHLIINPQGNLKTSINAATYHSRMCVSCRDQQIAGPGVYDFITRNLYFCQKRDESALAYVLQFVNVDVVLNIYIADEFKPLVFESTGITWGIPAYENTNMVDDEESVERIKAEVQKILNRCENLACLGIDVTGFLNITTLVQILRPRVPRLQILQKLNSMPASSLSGKFAPVERLIISDHNAILNAMEETREYNRVNCAYVVDRVKGVFNSYMAVCGLDTPGSSKVKVTRLQNSTPDFGIIDLDTGNWFTRPHTVHAGYSYGVNDKGLVDITAAHATDYSRKDTNIRKWLRPGVLKGLVGVSQDTRMINSQKIFDRMKGYDLDKGDLKVDFKITLHEGVPGCGKTQFIIDNHEFSDRNTKHVVLTMTRDAVEDLRDRVVKKFGVNSKSKILTQRYRTKDSCLMNHDFFKNPIEVLWVDEALMAHFGDILWIAALAGVKEVKLFGDRAQIPFYSRIAGVEVKYAVPNLNDMEVIFHDTTRRCPQDVCALFNRKKIYTREMRTTSSVKKSLNRITIATILEISQCSAYSSFQVLTFTKSEKCELENSGFKNVYTVNEFQGRQTKKVMVVRTKVPNNDVYSETNQLVVALSRHTHQFVYATVIADDELSKWVAESFSQSELDAVYKPELYRGGGQFLGKTSNRQVPIFNVNFKTERSVDPKLQNRKIREFVFRNGGAGNAPLRVEFKKVSVPIPQIPVCAPDRITNPIYWCQAFYDDLMPRCSTVPTQYDQEIFTQDEITISASHLVSFSGFERFDKRKFDGLSPALRTACPTAVTRDLKQVLKAFNDRNACVPELQGVMDEEQLADKMVESFIDSYIGNHELLDIFTQNPVEVNVDSIEDWLDTQPRLVRDQAFENEFWSIFEKELNQYSLILKKLPKPKLTQNAIDKFPSPQTVAHHDKDVNAVFCPLVRELKKRLISVLHDHVIMYTDMSPDDLEDILSIRLPESRYKNLPHLLEVDMSKYDKSQGKLALVFEIKMLRRLGFPERLIGTWVYMHVYTTLYDHFNKFKANIHFQRKSGDPMTFFGNTLFLMGVLASTFKIKGKFALFSGDDSLIFSEKPIGRENDARFLETTFNLESKLLKFKTPYFCSKFLIPTAWGRWVVVPDVLKLLTKLGRSDLVNYLHVEEYRISCVDVAKHLGNVLLYPLIDACMIDRYAAHKNNLELLYASLHTIFSSKTLFEKLYYVGPHSVIDFDRKFTKLNDF</sequence>
<feature type="domain" description="(+)RNA virus helicase C-terminal" evidence="8">
    <location>
        <begin position="1016"/>
        <end position="1346"/>
    </location>
</feature>
<feature type="compositionally biased region" description="Basic and acidic residues" evidence="6">
    <location>
        <begin position="55"/>
        <end position="69"/>
    </location>
</feature>
<dbReference type="Pfam" id="PF01443">
    <property type="entry name" value="Viral_helicase1"/>
    <property type="match status" value="1"/>
</dbReference>
<dbReference type="CDD" id="cd23254">
    <property type="entry name" value="Kitaviridae_RdRp"/>
    <property type="match status" value="1"/>
</dbReference>
<dbReference type="PROSITE" id="PS50507">
    <property type="entry name" value="RDRP_SSRNA_POS"/>
    <property type="match status" value="1"/>
</dbReference>
<dbReference type="Gene3D" id="3.40.50.150">
    <property type="entry name" value="Vaccinia Virus protein VP39"/>
    <property type="match status" value="1"/>
</dbReference>
<dbReference type="InterPro" id="IPR027351">
    <property type="entry name" value="(+)RNA_virus_helicase_core_dom"/>
</dbReference>
<dbReference type="GO" id="GO:0039694">
    <property type="term" value="P:viral RNA genome replication"/>
    <property type="evidence" value="ECO:0007669"/>
    <property type="project" value="InterPro"/>
</dbReference>
<dbReference type="InterPro" id="IPR007094">
    <property type="entry name" value="RNA-dir_pol_PSvirus"/>
</dbReference>
<comment type="catalytic activity">
    <reaction evidence="5">
        <text>ATP + H2O = ADP + phosphate + H(+)</text>
        <dbReference type="Rhea" id="RHEA:13065"/>
        <dbReference type="ChEBI" id="CHEBI:15377"/>
        <dbReference type="ChEBI" id="CHEBI:15378"/>
        <dbReference type="ChEBI" id="CHEBI:30616"/>
        <dbReference type="ChEBI" id="CHEBI:43474"/>
        <dbReference type="ChEBI" id="CHEBI:456216"/>
        <dbReference type="EC" id="3.6.4.13"/>
    </reaction>
</comment>
<evidence type="ECO:0000256" key="4">
    <source>
        <dbReference type="ARBA" id="ARBA00022953"/>
    </source>
</evidence>
<dbReference type="InterPro" id="IPR027417">
    <property type="entry name" value="P-loop_NTPase"/>
</dbReference>
<dbReference type="SUPFAM" id="SSF56672">
    <property type="entry name" value="DNA/RNA polymerases"/>
    <property type="match status" value="1"/>
</dbReference>
<feature type="compositionally biased region" description="Polar residues" evidence="6">
    <location>
        <begin position="312"/>
        <end position="326"/>
    </location>
</feature>
<evidence type="ECO:0000256" key="1">
    <source>
        <dbReference type="ARBA" id="ARBA00022679"/>
    </source>
</evidence>